<dbReference type="Gene3D" id="2.40.10.10">
    <property type="entry name" value="Trypsin-like serine proteases"/>
    <property type="match status" value="2"/>
</dbReference>
<evidence type="ECO:0000313" key="1">
    <source>
        <dbReference type="EMBL" id="GCE43817.1"/>
    </source>
</evidence>
<dbReference type="InterPro" id="IPR043504">
    <property type="entry name" value="Peptidase_S1_PA_chymotrypsin"/>
</dbReference>
<dbReference type="InterPro" id="IPR009003">
    <property type="entry name" value="Peptidase_S1_PA"/>
</dbReference>
<proteinExistence type="predicted"/>
<sequence>MGISDLHVFPPENRRVLTDRGYPWGLTGKLFNSDGKEGSGVIVGHRVMLCAKHNRPVRSIAQGSWWIKFVPASFDGATPLGVTFISDIRFPLAAEPHFDMMVCRMYEPLGVNLGFYGVQEWDDDWDDLAHFAAVGYPASLGGTRPFFQTGCAGDEYDTESDATLVSTFADLTPGNSGGPFWTNIQVSGGLDPRVVGVVKRRSGRRKPELRVQWIATDQARTIRAQRLARMTTAERDGGLDTGSGAGRCWFFTQMLR</sequence>
<protein>
    <recommendedName>
        <fullName evidence="3">Serine protease</fullName>
    </recommendedName>
</protein>
<organism evidence="1 2">
    <name type="scientific">Rhodococcus wratislaviensis</name>
    <name type="common">Tsukamurella wratislaviensis</name>
    <dbReference type="NCBI Taxonomy" id="44752"/>
    <lineage>
        <taxon>Bacteria</taxon>
        <taxon>Bacillati</taxon>
        <taxon>Actinomycetota</taxon>
        <taxon>Actinomycetes</taxon>
        <taxon>Mycobacteriales</taxon>
        <taxon>Nocardiaceae</taxon>
        <taxon>Rhodococcus</taxon>
    </lineage>
</organism>
<dbReference type="EMBL" id="BHYM01000080">
    <property type="protein sequence ID" value="GCE43817.1"/>
    <property type="molecule type" value="Genomic_DNA"/>
</dbReference>
<dbReference type="Proteomes" id="UP000287519">
    <property type="component" value="Unassembled WGS sequence"/>
</dbReference>
<comment type="caution">
    <text evidence="1">The sequence shown here is derived from an EMBL/GenBank/DDBJ whole genome shotgun (WGS) entry which is preliminary data.</text>
</comment>
<reference evidence="1 2" key="1">
    <citation type="submission" date="2018-11" db="EMBL/GenBank/DDBJ databases">
        <title>Microbial catabolism of amino acid.</title>
        <authorList>
            <person name="Hibi M."/>
            <person name="Ogawa J."/>
        </authorList>
    </citation>
    <scope>NUCLEOTIDE SEQUENCE [LARGE SCALE GENOMIC DNA]</scope>
    <source>
        <strain evidence="1 2">C31-06</strain>
    </source>
</reference>
<evidence type="ECO:0008006" key="3">
    <source>
        <dbReference type="Google" id="ProtNLM"/>
    </source>
</evidence>
<dbReference type="AlphaFoldDB" id="A0A402CJQ2"/>
<evidence type="ECO:0000313" key="2">
    <source>
        <dbReference type="Proteomes" id="UP000287519"/>
    </source>
</evidence>
<accession>A0A402CJQ2</accession>
<dbReference type="SUPFAM" id="SSF50494">
    <property type="entry name" value="Trypsin-like serine proteases"/>
    <property type="match status" value="1"/>
</dbReference>
<gene>
    <name evidence="1" type="ORF">Rhow_008115</name>
</gene>
<keyword evidence="2" id="KW-1185">Reference proteome</keyword>
<name>A0A402CJQ2_RHOWR</name>